<organism evidence="1 2">
    <name type="scientific">Caerostris darwini</name>
    <dbReference type="NCBI Taxonomy" id="1538125"/>
    <lineage>
        <taxon>Eukaryota</taxon>
        <taxon>Metazoa</taxon>
        <taxon>Ecdysozoa</taxon>
        <taxon>Arthropoda</taxon>
        <taxon>Chelicerata</taxon>
        <taxon>Arachnida</taxon>
        <taxon>Araneae</taxon>
        <taxon>Araneomorphae</taxon>
        <taxon>Entelegynae</taxon>
        <taxon>Araneoidea</taxon>
        <taxon>Araneidae</taxon>
        <taxon>Caerostris</taxon>
    </lineage>
</organism>
<protein>
    <submittedName>
        <fullName evidence="1">Uncharacterized protein</fullName>
    </submittedName>
</protein>
<evidence type="ECO:0000313" key="2">
    <source>
        <dbReference type="Proteomes" id="UP001054837"/>
    </source>
</evidence>
<dbReference type="AlphaFoldDB" id="A0AAV4RKE2"/>
<evidence type="ECO:0000313" key="1">
    <source>
        <dbReference type="EMBL" id="GIY21361.1"/>
    </source>
</evidence>
<gene>
    <name evidence="1" type="ORF">CDAR_409811</name>
</gene>
<dbReference type="Proteomes" id="UP001054837">
    <property type="component" value="Unassembled WGS sequence"/>
</dbReference>
<proteinExistence type="predicted"/>
<keyword evidence="2" id="KW-1185">Reference proteome</keyword>
<comment type="caution">
    <text evidence="1">The sequence shown here is derived from an EMBL/GenBank/DDBJ whole genome shotgun (WGS) entry which is preliminary data.</text>
</comment>
<reference evidence="1 2" key="1">
    <citation type="submission" date="2021-06" db="EMBL/GenBank/DDBJ databases">
        <title>Caerostris darwini draft genome.</title>
        <authorList>
            <person name="Kono N."/>
            <person name="Arakawa K."/>
        </authorList>
    </citation>
    <scope>NUCLEOTIDE SEQUENCE [LARGE SCALE GENOMIC DNA]</scope>
</reference>
<name>A0AAV4RKE2_9ARAC</name>
<accession>A0AAV4RKE2</accession>
<dbReference type="EMBL" id="BPLQ01006291">
    <property type="protein sequence ID" value="GIY21361.1"/>
    <property type="molecule type" value="Genomic_DNA"/>
</dbReference>
<sequence length="77" mass="8696">MPKSKIFRESVYLEGGAPEWELATNAAPNGRQGTPASRKCWWTKTRADIWRLALEIKSSPESDNFLENNTGIFQSPI</sequence>